<evidence type="ECO:0000256" key="2">
    <source>
        <dbReference type="ARBA" id="ARBA00011814"/>
    </source>
</evidence>
<evidence type="ECO:0000256" key="3">
    <source>
        <dbReference type="ARBA" id="ARBA00024947"/>
    </source>
</evidence>
<proteinExistence type="inferred from homology"/>
<dbReference type="CDD" id="cd07813">
    <property type="entry name" value="COQ10p_like"/>
    <property type="match status" value="1"/>
</dbReference>
<comment type="function">
    <text evidence="3">Required for the function of coenzyme Q in the respiratory chain. May serve as a chaperone or may be involved in the transport of Q6 from its site of synthesis to the catalytic sites of the respiratory complexes.</text>
</comment>
<sequence length="253" mass="28524">MTALRFPICCSTRLSMIHAPNTSRFLHQAPTFFVPKPRSRDIAPCRKRTPILRCRTFFTDFLRTSSSPISPSPTTLSITRNISFPSSAIYPIIADISSYSAFLPFCTSSTVTSWSAPHPRTGKLYPEEATLTIGWQGIEELFVSRVYCVPDKAVEALSGDAETELAAEDLEHHYKGSEKRSCASGSVFQRMRTSWKVEDAGQGRCEVQLEMEYVFTNMLYQRLGGTVQARVAEYMIEAFETRVKEILGKPRRI</sequence>
<evidence type="ECO:0000313" key="6">
    <source>
        <dbReference type="Proteomes" id="UP000799437"/>
    </source>
</evidence>
<feature type="domain" description="Coenzyme Q-binding protein COQ10 START" evidence="4">
    <location>
        <begin position="82"/>
        <end position="240"/>
    </location>
</feature>
<dbReference type="Pfam" id="PF03364">
    <property type="entry name" value="Polyketide_cyc"/>
    <property type="match status" value="1"/>
</dbReference>
<dbReference type="PANTHER" id="PTHR12901:SF10">
    <property type="entry name" value="COENZYME Q-BINDING PROTEIN COQ10, MITOCHONDRIAL"/>
    <property type="match status" value="1"/>
</dbReference>
<dbReference type="InterPro" id="IPR023393">
    <property type="entry name" value="START-like_dom_sf"/>
</dbReference>
<dbReference type="Proteomes" id="UP000799437">
    <property type="component" value="Unassembled WGS sequence"/>
</dbReference>
<gene>
    <name evidence="5" type="ORF">EJ05DRAFT_480686</name>
</gene>
<name>A0A6A6VR61_9PEZI</name>
<evidence type="ECO:0000313" key="5">
    <source>
        <dbReference type="EMBL" id="KAF2753082.1"/>
    </source>
</evidence>
<dbReference type="SUPFAM" id="SSF55961">
    <property type="entry name" value="Bet v1-like"/>
    <property type="match status" value="1"/>
</dbReference>
<reference evidence="5" key="1">
    <citation type="journal article" date="2020" name="Stud. Mycol.">
        <title>101 Dothideomycetes genomes: a test case for predicting lifestyles and emergence of pathogens.</title>
        <authorList>
            <person name="Haridas S."/>
            <person name="Albert R."/>
            <person name="Binder M."/>
            <person name="Bloem J."/>
            <person name="Labutti K."/>
            <person name="Salamov A."/>
            <person name="Andreopoulos B."/>
            <person name="Baker S."/>
            <person name="Barry K."/>
            <person name="Bills G."/>
            <person name="Bluhm B."/>
            <person name="Cannon C."/>
            <person name="Castanera R."/>
            <person name="Culley D."/>
            <person name="Daum C."/>
            <person name="Ezra D."/>
            <person name="Gonzalez J."/>
            <person name="Henrissat B."/>
            <person name="Kuo A."/>
            <person name="Liang C."/>
            <person name="Lipzen A."/>
            <person name="Lutzoni F."/>
            <person name="Magnuson J."/>
            <person name="Mondo S."/>
            <person name="Nolan M."/>
            <person name="Ohm R."/>
            <person name="Pangilinan J."/>
            <person name="Park H.-J."/>
            <person name="Ramirez L."/>
            <person name="Alfaro M."/>
            <person name="Sun H."/>
            <person name="Tritt A."/>
            <person name="Yoshinaga Y."/>
            <person name="Zwiers L.-H."/>
            <person name="Turgeon B."/>
            <person name="Goodwin S."/>
            <person name="Spatafora J."/>
            <person name="Crous P."/>
            <person name="Grigoriev I."/>
        </authorList>
    </citation>
    <scope>NUCLEOTIDE SEQUENCE</scope>
    <source>
        <strain evidence="5">CBS 121739</strain>
    </source>
</reference>
<protein>
    <recommendedName>
        <fullName evidence="4">Coenzyme Q-binding protein COQ10 START domain-containing protein</fullName>
    </recommendedName>
</protein>
<dbReference type="EMBL" id="ML996587">
    <property type="protein sequence ID" value="KAF2753082.1"/>
    <property type="molecule type" value="Genomic_DNA"/>
</dbReference>
<dbReference type="GO" id="GO:0005739">
    <property type="term" value="C:mitochondrion"/>
    <property type="evidence" value="ECO:0007669"/>
    <property type="project" value="TreeGrafter"/>
</dbReference>
<organism evidence="5 6">
    <name type="scientific">Pseudovirgaria hyperparasitica</name>
    <dbReference type="NCBI Taxonomy" id="470096"/>
    <lineage>
        <taxon>Eukaryota</taxon>
        <taxon>Fungi</taxon>
        <taxon>Dikarya</taxon>
        <taxon>Ascomycota</taxon>
        <taxon>Pezizomycotina</taxon>
        <taxon>Dothideomycetes</taxon>
        <taxon>Dothideomycetes incertae sedis</taxon>
        <taxon>Acrospermales</taxon>
        <taxon>Acrospermaceae</taxon>
        <taxon>Pseudovirgaria</taxon>
    </lineage>
</organism>
<comment type="similarity">
    <text evidence="1">Belongs to the COQ10 family.</text>
</comment>
<evidence type="ECO:0000259" key="4">
    <source>
        <dbReference type="Pfam" id="PF03364"/>
    </source>
</evidence>
<accession>A0A6A6VR61</accession>
<keyword evidence="6" id="KW-1185">Reference proteome</keyword>
<evidence type="ECO:0000256" key="1">
    <source>
        <dbReference type="ARBA" id="ARBA00006885"/>
    </source>
</evidence>
<comment type="subunit">
    <text evidence="2">Interacts with coenzyme Q.</text>
</comment>
<dbReference type="PANTHER" id="PTHR12901">
    <property type="entry name" value="SPERM PROTEIN HOMOLOG"/>
    <property type="match status" value="1"/>
</dbReference>
<dbReference type="GO" id="GO:0048039">
    <property type="term" value="F:ubiquinone binding"/>
    <property type="evidence" value="ECO:0007669"/>
    <property type="project" value="InterPro"/>
</dbReference>
<dbReference type="AlphaFoldDB" id="A0A6A6VR61"/>
<dbReference type="GO" id="GO:0045333">
    <property type="term" value="P:cellular respiration"/>
    <property type="evidence" value="ECO:0007669"/>
    <property type="project" value="InterPro"/>
</dbReference>
<dbReference type="RefSeq" id="XP_033595533.1">
    <property type="nucleotide sequence ID" value="XM_033744910.1"/>
</dbReference>
<dbReference type="GeneID" id="54485964"/>
<dbReference type="InterPro" id="IPR044996">
    <property type="entry name" value="COQ10-like"/>
</dbReference>
<dbReference type="InterPro" id="IPR005031">
    <property type="entry name" value="COQ10_START"/>
</dbReference>
<dbReference type="OrthoDB" id="292693at2759"/>
<dbReference type="Gene3D" id="3.30.530.20">
    <property type="match status" value="1"/>
</dbReference>